<protein>
    <submittedName>
        <fullName evidence="1">Uncharacterized protein</fullName>
    </submittedName>
</protein>
<organism evidence="2">
    <name type="scientific">Aureococcus anophagefferens</name>
    <name type="common">Harmful bloom alga</name>
    <dbReference type="NCBI Taxonomy" id="44056"/>
    <lineage>
        <taxon>Eukaryota</taxon>
        <taxon>Sar</taxon>
        <taxon>Stramenopiles</taxon>
        <taxon>Ochrophyta</taxon>
        <taxon>Pelagophyceae</taxon>
        <taxon>Pelagomonadales</taxon>
        <taxon>Pelagomonadaceae</taxon>
        <taxon>Aureococcus</taxon>
    </lineage>
</organism>
<dbReference type="KEGG" id="aaf:AURANDRAFT_65230"/>
<gene>
    <name evidence="1" type="ORF">AURANDRAFT_65230</name>
</gene>
<evidence type="ECO:0000313" key="1">
    <source>
        <dbReference type="EMBL" id="EGB07001.1"/>
    </source>
</evidence>
<dbReference type="RefSeq" id="XP_009038241.1">
    <property type="nucleotide sequence ID" value="XM_009039993.1"/>
</dbReference>
<reference evidence="1 2" key="1">
    <citation type="journal article" date="2011" name="Proc. Natl. Acad. Sci. U.S.A.">
        <title>Niche of harmful alga Aureococcus anophagefferens revealed through ecogenomics.</title>
        <authorList>
            <person name="Gobler C.J."/>
            <person name="Berry D.L."/>
            <person name="Dyhrman S.T."/>
            <person name="Wilhelm S.W."/>
            <person name="Salamov A."/>
            <person name="Lobanov A.V."/>
            <person name="Zhang Y."/>
            <person name="Collier J.L."/>
            <person name="Wurch L.L."/>
            <person name="Kustka A.B."/>
            <person name="Dill B.D."/>
            <person name="Shah M."/>
            <person name="VerBerkmoes N.C."/>
            <person name="Kuo A."/>
            <person name="Terry A."/>
            <person name="Pangilinan J."/>
            <person name="Lindquist E.A."/>
            <person name="Lucas S."/>
            <person name="Paulsen I.T."/>
            <person name="Hattenrath-Lehmann T.K."/>
            <person name="Talmage S.C."/>
            <person name="Walker E.A."/>
            <person name="Koch F."/>
            <person name="Burson A.M."/>
            <person name="Marcoval M.A."/>
            <person name="Tang Y.Z."/>
            <person name="Lecleir G.R."/>
            <person name="Coyne K.J."/>
            <person name="Berg G.M."/>
            <person name="Bertrand E.M."/>
            <person name="Saito M.A."/>
            <person name="Gladyshev V.N."/>
            <person name="Grigoriev I.V."/>
        </authorList>
    </citation>
    <scope>NUCLEOTIDE SEQUENCE [LARGE SCALE GENOMIC DNA]</scope>
    <source>
        <strain evidence="2">CCMP 1984</strain>
    </source>
</reference>
<dbReference type="InParanoid" id="F0YD61"/>
<dbReference type="Proteomes" id="UP000002729">
    <property type="component" value="Unassembled WGS sequence"/>
</dbReference>
<proteinExistence type="predicted"/>
<dbReference type="GeneID" id="20225227"/>
<dbReference type="AlphaFoldDB" id="F0YD61"/>
<keyword evidence="2" id="KW-1185">Reference proteome</keyword>
<accession>F0YD61</accession>
<name>F0YD61_AURAN</name>
<sequence>MVVRVNYDGPWPPEQPAEGLHGDRYEVRGVVTKVVASAQLLHASRASGCLKHNAGAANVRTVAAISVAVDAAAASAEEAEAVEALRKACADRTDRAECALYVPATRLAALKAGNADSAAEAVAVGDVVAATLFASTAPFAAALDVVSRAKRGAAKSAHATTSMYNNAAVDVEPGSARSVLENPLLEDKIGAGKKCRSMFPTYKTKHSSTSRPNSTTIQRAFFALVVSGNATSVSTVPHLRTPKSTNADLPTVALCSRSI</sequence>
<dbReference type="EMBL" id="GL833132">
    <property type="protein sequence ID" value="EGB07001.1"/>
    <property type="molecule type" value="Genomic_DNA"/>
</dbReference>
<evidence type="ECO:0000313" key="2">
    <source>
        <dbReference type="Proteomes" id="UP000002729"/>
    </source>
</evidence>